<dbReference type="EMBL" id="LT669839">
    <property type="protein sequence ID" value="SHD75832.1"/>
    <property type="molecule type" value="Genomic_DNA"/>
</dbReference>
<keyword evidence="2" id="KW-0067">ATP-binding</keyword>
<keyword evidence="1" id="KW-0547">Nucleotide-binding</keyword>
<dbReference type="GO" id="GO:0016887">
    <property type="term" value="F:ATP hydrolysis activity"/>
    <property type="evidence" value="ECO:0007669"/>
    <property type="project" value="InterPro"/>
</dbReference>
<dbReference type="Pfam" id="PF00005">
    <property type="entry name" value="ABC_tran"/>
    <property type="match status" value="1"/>
</dbReference>
<dbReference type="RefSeq" id="WP_208754670.1">
    <property type="nucleotide sequence ID" value="NZ_LT669839.1"/>
</dbReference>
<dbReference type="Proteomes" id="UP000245423">
    <property type="component" value="Chromosome 1"/>
</dbReference>
<accession>A0A1M4PK65</accession>
<evidence type="ECO:0000259" key="3">
    <source>
        <dbReference type="PROSITE" id="PS50893"/>
    </source>
</evidence>
<dbReference type="InterPro" id="IPR003593">
    <property type="entry name" value="AAA+_ATPase"/>
</dbReference>
<organism evidence="4 5">
    <name type="scientific">[Clostridium] ultunense Esp</name>
    <dbReference type="NCBI Taxonomy" id="1288971"/>
    <lineage>
        <taxon>Bacteria</taxon>
        <taxon>Bacillati</taxon>
        <taxon>Bacillota</taxon>
        <taxon>Tissierellia</taxon>
        <taxon>Tissierellales</taxon>
        <taxon>Tepidimicrobiaceae</taxon>
        <taxon>Schnuerera</taxon>
    </lineage>
</organism>
<dbReference type="InterPro" id="IPR003439">
    <property type="entry name" value="ABC_transporter-like_ATP-bd"/>
</dbReference>
<evidence type="ECO:0000256" key="1">
    <source>
        <dbReference type="ARBA" id="ARBA00022741"/>
    </source>
</evidence>
<gene>
    <name evidence="4" type="ORF">CUESP1_0443</name>
</gene>
<dbReference type="Gene3D" id="3.40.50.300">
    <property type="entry name" value="P-loop containing nucleotide triphosphate hydrolases"/>
    <property type="match status" value="1"/>
</dbReference>
<proteinExistence type="predicted"/>
<dbReference type="SUPFAM" id="SSF52540">
    <property type="entry name" value="P-loop containing nucleoside triphosphate hydrolases"/>
    <property type="match status" value="1"/>
</dbReference>
<sequence>MLDLDINNLKKYYGDRPILDIKDLEIYREDRIGVVGLNGSGKTTLLNMILNRGKGIKISRKAKMGYFNQDLSILNENKSIIENMIESNIYDETTVRIILARLLFKREDVYKKVKMLSGGERIKVSLAKILTSDFNILILDEPTNYLDIYSIEAVEEGFSRLKELENKKEKTQQRHGRKTYIREKSYARI</sequence>
<keyword evidence="5" id="KW-1185">Reference proteome</keyword>
<evidence type="ECO:0000313" key="5">
    <source>
        <dbReference type="Proteomes" id="UP000245423"/>
    </source>
</evidence>
<name>A0A1M4PK65_9FIRM</name>
<dbReference type="InterPro" id="IPR051309">
    <property type="entry name" value="ABCF_ATPase"/>
</dbReference>
<reference evidence="4 5" key="1">
    <citation type="submission" date="2016-11" db="EMBL/GenBank/DDBJ databases">
        <authorList>
            <person name="Manzoor S."/>
        </authorList>
    </citation>
    <scope>NUCLEOTIDE SEQUENCE [LARGE SCALE GENOMIC DNA]</scope>
    <source>
        <strain evidence="4">Clostridium ultunense strain Esp</strain>
    </source>
</reference>
<dbReference type="PANTHER" id="PTHR42855:SF2">
    <property type="entry name" value="DRUG RESISTANCE ABC TRANSPORTER,ATP-BINDING PROTEIN"/>
    <property type="match status" value="1"/>
</dbReference>
<feature type="domain" description="ABC transporter" evidence="3">
    <location>
        <begin position="4"/>
        <end position="187"/>
    </location>
</feature>
<dbReference type="PROSITE" id="PS50893">
    <property type="entry name" value="ABC_TRANSPORTER_2"/>
    <property type="match status" value="1"/>
</dbReference>
<dbReference type="SMART" id="SM00382">
    <property type="entry name" value="AAA"/>
    <property type="match status" value="1"/>
</dbReference>
<evidence type="ECO:0000313" key="4">
    <source>
        <dbReference type="EMBL" id="SHD75832.1"/>
    </source>
</evidence>
<dbReference type="InterPro" id="IPR027417">
    <property type="entry name" value="P-loop_NTPase"/>
</dbReference>
<evidence type="ECO:0000256" key="2">
    <source>
        <dbReference type="ARBA" id="ARBA00022840"/>
    </source>
</evidence>
<dbReference type="CDD" id="cd03221">
    <property type="entry name" value="ABCF_EF-3"/>
    <property type="match status" value="1"/>
</dbReference>
<dbReference type="PANTHER" id="PTHR42855">
    <property type="entry name" value="ABC TRANSPORTER ATP-BINDING SUBUNIT"/>
    <property type="match status" value="1"/>
</dbReference>
<dbReference type="AlphaFoldDB" id="A0A1M4PK65"/>
<protein>
    <submittedName>
        <fullName evidence="4">ABC transporter related protein</fullName>
    </submittedName>
</protein>
<dbReference type="GO" id="GO:0005524">
    <property type="term" value="F:ATP binding"/>
    <property type="evidence" value="ECO:0007669"/>
    <property type="project" value="UniProtKB-KW"/>
</dbReference>